<feature type="non-terminal residue" evidence="1">
    <location>
        <position position="53"/>
    </location>
</feature>
<evidence type="ECO:0000313" key="1">
    <source>
        <dbReference type="EMBL" id="CAG7646340.1"/>
    </source>
</evidence>
<dbReference type="AlphaFoldDB" id="A0A8J2J2G9"/>
<organism evidence="1 2">
    <name type="scientific">Allacma fusca</name>
    <dbReference type="NCBI Taxonomy" id="39272"/>
    <lineage>
        <taxon>Eukaryota</taxon>
        <taxon>Metazoa</taxon>
        <taxon>Ecdysozoa</taxon>
        <taxon>Arthropoda</taxon>
        <taxon>Hexapoda</taxon>
        <taxon>Collembola</taxon>
        <taxon>Symphypleona</taxon>
        <taxon>Sminthuridae</taxon>
        <taxon>Allacma</taxon>
    </lineage>
</organism>
<protein>
    <submittedName>
        <fullName evidence="1">Uncharacterized protein</fullName>
    </submittedName>
</protein>
<reference evidence="1" key="1">
    <citation type="submission" date="2021-06" db="EMBL/GenBank/DDBJ databases">
        <authorList>
            <person name="Hodson N. C."/>
            <person name="Mongue J. A."/>
            <person name="Jaron S. K."/>
        </authorList>
    </citation>
    <scope>NUCLEOTIDE SEQUENCE</scope>
</reference>
<name>A0A8J2J2G9_9HEXA</name>
<gene>
    <name evidence="1" type="ORF">AFUS01_LOCUS579</name>
</gene>
<sequence length="53" mass="6098">MPPRTFLELSKSHYELGAVFFTGIMEMDFASSNTSMGKELLSRMQEFDYISPE</sequence>
<accession>A0A8J2J2G9</accession>
<evidence type="ECO:0000313" key="2">
    <source>
        <dbReference type="Proteomes" id="UP000708208"/>
    </source>
</evidence>
<dbReference type="EMBL" id="CAJVCH010002886">
    <property type="protein sequence ID" value="CAG7646340.1"/>
    <property type="molecule type" value="Genomic_DNA"/>
</dbReference>
<dbReference type="Proteomes" id="UP000708208">
    <property type="component" value="Unassembled WGS sequence"/>
</dbReference>
<comment type="caution">
    <text evidence="1">The sequence shown here is derived from an EMBL/GenBank/DDBJ whole genome shotgun (WGS) entry which is preliminary data.</text>
</comment>
<proteinExistence type="predicted"/>
<keyword evidence="2" id="KW-1185">Reference proteome</keyword>